<keyword evidence="6 8" id="KW-0732">Signal</keyword>
<evidence type="ECO:0000256" key="7">
    <source>
        <dbReference type="ARBA" id="ARBA00022764"/>
    </source>
</evidence>
<dbReference type="GO" id="GO:0055085">
    <property type="term" value="P:transmembrane transport"/>
    <property type="evidence" value="ECO:0007669"/>
    <property type="project" value="InterPro"/>
</dbReference>
<dbReference type="EMBL" id="LR134204">
    <property type="protein sequence ID" value="VEB90607.1"/>
    <property type="molecule type" value="Genomic_DNA"/>
</dbReference>
<sequence length="213" mass="23193">MTSLRHTALGLALSLAFVGNAMAVTTIPFWHSMEGELGKEVDSLAQRFNAANPDYKIVPVYKGNYEQSLSAGIAAFRTGNAPALLQVYEVGTATMMASKAIKPVYEVFSDAGISFDESQFVPTVSGYYTDSKSGHLLSQPFNSSTPVLYYNKDAFKKAGLDPEQPPKTWQDLAEYTAKLKAAGMKCGYASGWQGWIQIENFSAWHGLPVATQK</sequence>
<evidence type="ECO:0000256" key="2">
    <source>
        <dbReference type="ARBA" id="ARBA00008520"/>
    </source>
</evidence>
<protein>
    <recommendedName>
        <fullName evidence="4">sn-glycerol-3-phosphate-binding periplasmic protein UgpB</fullName>
    </recommendedName>
</protein>
<evidence type="ECO:0000256" key="3">
    <source>
        <dbReference type="ARBA" id="ARBA00011557"/>
    </source>
</evidence>
<feature type="chain" id="PRO_5018751742" description="sn-glycerol-3-phosphate-binding periplasmic protein UgpB" evidence="8">
    <location>
        <begin position="24"/>
        <end position="213"/>
    </location>
</feature>
<dbReference type="InterPro" id="IPR050490">
    <property type="entry name" value="Bact_solute-bd_prot1"/>
</dbReference>
<dbReference type="NCBIfam" id="NF008211">
    <property type="entry name" value="PRK10974.1"/>
    <property type="match status" value="1"/>
</dbReference>
<dbReference type="GO" id="GO:0030288">
    <property type="term" value="C:outer membrane-bounded periplasmic space"/>
    <property type="evidence" value="ECO:0007669"/>
    <property type="project" value="UniProtKB-ARBA"/>
</dbReference>
<dbReference type="InterPro" id="IPR006061">
    <property type="entry name" value="SBP_1_CS"/>
</dbReference>
<comment type="similarity">
    <text evidence="2">Belongs to the bacterial solute-binding protein 1 family.</text>
</comment>
<dbReference type="Pfam" id="PF01547">
    <property type="entry name" value="SBP_bac_1"/>
    <property type="match status" value="1"/>
</dbReference>
<feature type="signal peptide" evidence="8">
    <location>
        <begin position="1"/>
        <end position="23"/>
    </location>
</feature>
<dbReference type="PANTHER" id="PTHR43649">
    <property type="entry name" value="ARABINOSE-BINDING PROTEIN-RELATED"/>
    <property type="match status" value="1"/>
</dbReference>
<dbReference type="InterPro" id="IPR006059">
    <property type="entry name" value="SBP"/>
</dbReference>
<dbReference type="Gene3D" id="3.40.190.10">
    <property type="entry name" value="Periplasmic binding protein-like II"/>
    <property type="match status" value="1"/>
</dbReference>
<gene>
    <name evidence="9" type="primary">ugpB_2</name>
    <name evidence="9" type="ORF">NCTC11075_02585</name>
</gene>
<accession>A0A3S4IEI8</accession>
<dbReference type="SUPFAM" id="SSF53850">
    <property type="entry name" value="Periplasmic binding protein-like II"/>
    <property type="match status" value="1"/>
</dbReference>
<keyword evidence="7" id="KW-0574">Periplasm</keyword>
<dbReference type="AlphaFoldDB" id="A0A3S4IEI8"/>
<organism evidence="9 10">
    <name type="scientific">Citrobacter koseri</name>
    <name type="common">Citrobacter diversus</name>
    <dbReference type="NCBI Taxonomy" id="545"/>
    <lineage>
        <taxon>Bacteria</taxon>
        <taxon>Pseudomonadati</taxon>
        <taxon>Pseudomonadota</taxon>
        <taxon>Gammaproteobacteria</taxon>
        <taxon>Enterobacterales</taxon>
        <taxon>Enterobacteriaceae</taxon>
        <taxon>Citrobacter</taxon>
    </lineage>
</organism>
<evidence type="ECO:0000256" key="6">
    <source>
        <dbReference type="ARBA" id="ARBA00022729"/>
    </source>
</evidence>
<comment type="subcellular location">
    <subcellularLocation>
        <location evidence="1">Periplasm</location>
    </subcellularLocation>
</comment>
<keyword evidence="5" id="KW-0813">Transport</keyword>
<evidence type="ECO:0000256" key="4">
    <source>
        <dbReference type="ARBA" id="ARBA00017470"/>
    </source>
</evidence>
<proteinExistence type="inferred from homology"/>
<evidence type="ECO:0000256" key="1">
    <source>
        <dbReference type="ARBA" id="ARBA00004418"/>
    </source>
</evidence>
<reference evidence="9 10" key="1">
    <citation type="submission" date="2018-12" db="EMBL/GenBank/DDBJ databases">
        <authorList>
            <consortium name="Pathogen Informatics"/>
        </authorList>
    </citation>
    <scope>NUCLEOTIDE SEQUENCE [LARGE SCALE GENOMIC DNA]</scope>
    <source>
        <strain evidence="9 10">NCTC11075</strain>
    </source>
</reference>
<dbReference type="PANTHER" id="PTHR43649:SF31">
    <property type="entry name" value="SN-GLYCEROL-3-PHOSPHATE-BINDING PERIPLASMIC PROTEIN UGPB"/>
    <property type="match status" value="1"/>
</dbReference>
<dbReference type="PROSITE" id="PS01037">
    <property type="entry name" value="SBP_BACTERIAL_1"/>
    <property type="match status" value="1"/>
</dbReference>
<evidence type="ECO:0000313" key="9">
    <source>
        <dbReference type="EMBL" id="VEB90607.1"/>
    </source>
</evidence>
<evidence type="ECO:0000313" key="10">
    <source>
        <dbReference type="Proteomes" id="UP000270272"/>
    </source>
</evidence>
<comment type="subunit">
    <text evidence="3">The complex is composed of two ATP-binding proteins (UgpC), two transmembrane proteins (UgpA and UgpE) and a solute-binding protein (UgpB).</text>
</comment>
<name>A0A3S4IEI8_CITKO</name>
<evidence type="ECO:0000256" key="8">
    <source>
        <dbReference type="SAM" id="SignalP"/>
    </source>
</evidence>
<evidence type="ECO:0000256" key="5">
    <source>
        <dbReference type="ARBA" id="ARBA00022448"/>
    </source>
</evidence>
<dbReference type="Proteomes" id="UP000270272">
    <property type="component" value="Chromosome"/>
</dbReference>